<organism evidence="2 3">
    <name type="scientific">Bacillus mesophilum</name>
    <dbReference type="NCBI Taxonomy" id="1071718"/>
    <lineage>
        <taxon>Bacteria</taxon>
        <taxon>Bacillati</taxon>
        <taxon>Bacillota</taxon>
        <taxon>Bacilli</taxon>
        <taxon>Bacillales</taxon>
        <taxon>Bacillaceae</taxon>
        <taxon>Bacillus</taxon>
    </lineage>
</organism>
<sequence>MRIEILNQFNTLKQGDTKTEFKFKLLDFNDNPLSLEGLDVKVIIANQIGKILEKAPVLDTDEEGVIYFNFDDSDVTGYGDMRLEIHVVDSEGDKLIIPSSGYYKFVIDRNLNDLSHGITSYSLEFFMAKMEAKEKELTEAIDAAVEVTEGVASSVESADNAATAANTQAIFAKTQGEFAQEQGTIAATEAENLSVLKTSAQTATQTALDAATEADQQAFNAENAAQDANNAANNATLQADYAKAQGDIAKTETERLMNVDAAQFDSRLNEVTAQLTQRPTQEYIDTKVEAVASGSPKGTYATLTALQTAYPNGNGNIYVVTADGKWYYWNDTAWVAGAVYQGTISDGMPATNIIKNGDFSNGFTSWGQNTSSNVQTIANNELNITFVGSYGFIYQLLTDVAVGDMIYVKADIKADTTNVLLNMQHKSGVASLEVRHSGSGNYEKLSGIIALPADTNLSYVRARISDYRTSNWTPVVVKNFIVLNLTKVFGAGNEPTKAELEKLLFKYPNGWFDGTKPLYTLKETIDKIEATNASVTQIQNDISDLGIGLKSVYVNYSETGKQFDVFLKSGEDNKFFKTEFKYYNSPVFTDGGTYQNFDLWRLVKGYFGTFNGTTFTQIDEFLNGGAWETAIKVDGYPDFSGTYHGYELMDSITYFVNGIETTFSVDKLFDCVEFEIIYKSRLIKQGTTSEAIANVARHYRFNKDGVTLRQQFKWLQTLTIASGNVAMLSAKRFAVQGNNTSKQITDRIITDFDYNTYDVSQDGHNTPISGKLVNNVHYAKLWGKISGYYADVKVEYDDDAISKKFNVSNSVSYNKLYFSYGDGKVVNANEIWGMKAHFKFRS</sequence>
<name>A0A7V7RQ91_9BACI</name>
<accession>A0A7V7RQ91</accession>
<gene>
    <name evidence="2" type="ORF">F7732_00520</name>
</gene>
<evidence type="ECO:0008006" key="4">
    <source>
        <dbReference type="Google" id="ProtNLM"/>
    </source>
</evidence>
<feature type="coiled-coil region" evidence="1">
    <location>
        <begin position="211"/>
        <end position="254"/>
    </location>
</feature>
<dbReference type="AlphaFoldDB" id="A0A7V7RQ91"/>
<proteinExistence type="predicted"/>
<dbReference type="RefSeq" id="WP_151571776.1">
    <property type="nucleotide sequence ID" value="NZ_WBOT01000001.1"/>
</dbReference>
<keyword evidence="3" id="KW-1185">Reference proteome</keyword>
<evidence type="ECO:0000256" key="1">
    <source>
        <dbReference type="SAM" id="Coils"/>
    </source>
</evidence>
<dbReference type="OrthoDB" id="2667307at2"/>
<keyword evidence="1" id="KW-0175">Coiled coil</keyword>
<dbReference type="Proteomes" id="UP000441354">
    <property type="component" value="Unassembled WGS sequence"/>
</dbReference>
<comment type="caution">
    <text evidence="2">The sequence shown here is derived from an EMBL/GenBank/DDBJ whole genome shotgun (WGS) entry which is preliminary data.</text>
</comment>
<evidence type="ECO:0000313" key="2">
    <source>
        <dbReference type="EMBL" id="KAB2335092.1"/>
    </source>
</evidence>
<protein>
    <recommendedName>
        <fullName evidence="4">BppU N-terminal domain-containing protein</fullName>
    </recommendedName>
</protein>
<dbReference type="EMBL" id="WBOT01000001">
    <property type="protein sequence ID" value="KAB2335092.1"/>
    <property type="molecule type" value="Genomic_DNA"/>
</dbReference>
<reference evidence="2 3" key="1">
    <citation type="journal article" date="2014" name="Arch. Microbiol.">
        <title>Bacillus mesophilum sp. nov., strain IITR-54T, a novel 4-chlorobiphenyl dechlorinating bacterium.</title>
        <authorList>
            <person name="Manickam N."/>
            <person name="Singh N.K."/>
            <person name="Bajaj A."/>
            <person name="Kumar R.M."/>
            <person name="Kaur G."/>
            <person name="Kaur N."/>
            <person name="Bala M."/>
            <person name="Kumar A."/>
            <person name="Mayilraj S."/>
        </authorList>
    </citation>
    <scope>NUCLEOTIDE SEQUENCE [LARGE SCALE GENOMIC DNA]</scope>
    <source>
        <strain evidence="2 3">IITR-54</strain>
    </source>
</reference>
<evidence type="ECO:0000313" key="3">
    <source>
        <dbReference type="Proteomes" id="UP000441354"/>
    </source>
</evidence>